<comment type="caution">
    <text evidence="1">The sequence shown here is derived from an EMBL/GenBank/DDBJ whole genome shotgun (WGS) entry which is preliminary data.</text>
</comment>
<evidence type="ECO:0000313" key="2">
    <source>
        <dbReference type="Proteomes" id="UP000003773"/>
    </source>
</evidence>
<accession>A7A3K4</accession>
<dbReference type="AlphaFoldDB" id="A7A3K4"/>
<organism evidence="1 2">
    <name type="scientific">Bifidobacterium adolescentis L2-32</name>
    <dbReference type="NCBI Taxonomy" id="411481"/>
    <lineage>
        <taxon>Bacteria</taxon>
        <taxon>Bacillati</taxon>
        <taxon>Actinomycetota</taxon>
        <taxon>Actinomycetes</taxon>
        <taxon>Bifidobacteriales</taxon>
        <taxon>Bifidobacteriaceae</taxon>
        <taxon>Bifidobacterium</taxon>
    </lineage>
</organism>
<gene>
    <name evidence="1" type="ORF">BIFADO_00397</name>
</gene>
<dbReference type="EMBL" id="AAXD02000018">
    <property type="protein sequence ID" value="EDN83488.1"/>
    <property type="molecule type" value="Genomic_DNA"/>
</dbReference>
<dbReference type="HOGENOM" id="CLU_3340716_0_0_11"/>
<evidence type="ECO:0000313" key="1">
    <source>
        <dbReference type="EMBL" id="EDN83488.1"/>
    </source>
</evidence>
<dbReference type="Proteomes" id="UP000003773">
    <property type="component" value="Unassembled WGS sequence"/>
</dbReference>
<sequence length="37" mass="4147">MAPIVPPAADTFVIDVFRVILLFTASCHRFLHHLAVK</sequence>
<proteinExistence type="predicted"/>
<name>A7A3K4_BIFAD</name>
<reference evidence="1 2" key="1">
    <citation type="submission" date="2007-04" db="EMBL/GenBank/DDBJ databases">
        <authorList>
            <person name="Fulton L."/>
            <person name="Clifton S."/>
            <person name="Fulton B."/>
            <person name="Xu J."/>
            <person name="Minx P."/>
            <person name="Pepin K.H."/>
            <person name="Johnson M."/>
            <person name="Thiruvilangam P."/>
            <person name="Bhonagiri V."/>
            <person name="Nash W.E."/>
            <person name="Mardis E.R."/>
            <person name="Wilson R.K."/>
        </authorList>
    </citation>
    <scope>NUCLEOTIDE SEQUENCE [LARGE SCALE GENOMIC DNA]</scope>
    <source>
        <strain evidence="1 2">L2-32</strain>
    </source>
</reference>
<reference evidence="1 2" key="2">
    <citation type="submission" date="2007-05" db="EMBL/GenBank/DDBJ databases">
        <title>Draft genome sequence of Bifidobacterium adolescentis (L2-32).</title>
        <authorList>
            <person name="Sudarsanam P."/>
            <person name="Ley R."/>
            <person name="Guruge J."/>
            <person name="Turnbaugh P.J."/>
            <person name="Mahowald M."/>
            <person name="Liep D."/>
            <person name="Gordon J."/>
        </authorList>
    </citation>
    <scope>NUCLEOTIDE SEQUENCE [LARGE SCALE GENOMIC DNA]</scope>
    <source>
        <strain evidence="1 2">L2-32</strain>
    </source>
</reference>
<protein>
    <submittedName>
        <fullName evidence="1">Uncharacterized protein</fullName>
    </submittedName>
</protein>